<evidence type="ECO:0000313" key="4">
    <source>
        <dbReference type="EMBL" id="SMC29722.1"/>
    </source>
</evidence>
<evidence type="ECO:0000259" key="3">
    <source>
        <dbReference type="PROSITE" id="PS51371"/>
    </source>
</evidence>
<organism evidence="4 5">
    <name type="scientific">Andreprevotia lacus DSM 23236</name>
    <dbReference type="NCBI Taxonomy" id="1121001"/>
    <lineage>
        <taxon>Bacteria</taxon>
        <taxon>Pseudomonadati</taxon>
        <taxon>Pseudomonadota</taxon>
        <taxon>Betaproteobacteria</taxon>
        <taxon>Neisseriales</taxon>
        <taxon>Chitinibacteraceae</taxon>
        <taxon>Andreprevotia</taxon>
    </lineage>
</organism>
<feature type="domain" description="CBS" evidence="3">
    <location>
        <begin position="77"/>
        <end position="134"/>
    </location>
</feature>
<dbReference type="PANTHER" id="PTHR43080">
    <property type="entry name" value="CBS DOMAIN-CONTAINING PROTEIN CBSX3, MITOCHONDRIAL"/>
    <property type="match status" value="1"/>
</dbReference>
<feature type="domain" description="CBS" evidence="3">
    <location>
        <begin position="12"/>
        <end position="68"/>
    </location>
</feature>
<dbReference type="PANTHER" id="PTHR43080:SF2">
    <property type="entry name" value="CBS DOMAIN-CONTAINING PROTEIN"/>
    <property type="match status" value="1"/>
</dbReference>
<dbReference type="InterPro" id="IPR044725">
    <property type="entry name" value="CBSX3_CBS_dom"/>
</dbReference>
<dbReference type="Proteomes" id="UP000192761">
    <property type="component" value="Unassembled WGS sequence"/>
</dbReference>
<accession>A0A1W1Y0Q9</accession>
<dbReference type="OrthoDB" id="9807125at2"/>
<evidence type="ECO:0000256" key="1">
    <source>
        <dbReference type="ARBA" id="ARBA00023122"/>
    </source>
</evidence>
<gene>
    <name evidence="4" type="ORF">SAMN02745857_04060</name>
</gene>
<dbReference type="InterPro" id="IPR000644">
    <property type="entry name" value="CBS_dom"/>
</dbReference>
<keyword evidence="5" id="KW-1185">Reference proteome</keyword>
<dbReference type="RefSeq" id="WP_084092984.1">
    <property type="nucleotide sequence ID" value="NZ_FWXD01000041.1"/>
</dbReference>
<protein>
    <submittedName>
        <fullName evidence="4">CBS domain-containing protein</fullName>
    </submittedName>
</protein>
<dbReference type="Pfam" id="PF00571">
    <property type="entry name" value="CBS"/>
    <property type="match status" value="2"/>
</dbReference>
<dbReference type="Gene3D" id="3.10.580.10">
    <property type="entry name" value="CBS-domain"/>
    <property type="match status" value="1"/>
</dbReference>
<name>A0A1W1Y0Q9_9NEIS</name>
<dbReference type="PROSITE" id="PS51371">
    <property type="entry name" value="CBS"/>
    <property type="match status" value="2"/>
</dbReference>
<evidence type="ECO:0000313" key="5">
    <source>
        <dbReference type="Proteomes" id="UP000192761"/>
    </source>
</evidence>
<dbReference type="EMBL" id="FWXD01000041">
    <property type="protein sequence ID" value="SMC29722.1"/>
    <property type="molecule type" value="Genomic_DNA"/>
</dbReference>
<dbReference type="CDD" id="cd04623">
    <property type="entry name" value="CBS_pair_bac_euk"/>
    <property type="match status" value="1"/>
</dbReference>
<dbReference type="InterPro" id="IPR046342">
    <property type="entry name" value="CBS_dom_sf"/>
</dbReference>
<sequence length="151" mass="16587">MKNARQLLAGKEIHAILSVTPQSTVYQALQVLAEKNIGALLVMEGDQLVGIFSERDYARKVVLMGKTSAGTPVSEIMTRKLICVPPSATVDECLGLMTEKRIRHLPVLDGEKVIGILSIGDLVREKIADQQFTIDQLEHYIHQTPAVQKVG</sequence>
<dbReference type="InterPro" id="IPR051257">
    <property type="entry name" value="Diverse_CBS-Domain"/>
</dbReference>
<keyword evidence="1 2" id="KW-0129">CBS domain</keyword>
<proteinExistence type="predicted"/>
<dbReference type="SUPFAM" id="SSF54631">
    <property type="entry name" value="CBS-domain pair"/>
    <property type="match status" value="1"/>
</dbReference>
<dbReference type="SMART" id="SM00116">
    <property type="entry name" value="CBS"/>
    <property type="match status" value="2"/>
</dbReference>
<dbReference type="AlphaFoldDB" id="A0A1W1Y0Q9"/>
<evidence type="ECO:0000256" key="2">
    <source>
        <dbReference type="PROSITE-ProRule" id="PRU00703"/>
    </source>
</evidence>
<reference evidence="4 5" key="1">
    <citation type="submission" date="2017-04" db="EMBL/GenBank/DDBJ databases">
        <authorList>
            <person name="Afonso C.L."/>
            <person name="Miller P.J."/>
            <person name="Scott M.A."/>
            <person name="Spackman E."/>
            <person name="Goraichik I."/>
            <person name="Dimitrov K.M."/>
            <person name="Suarez D.L."/>
            <person name="Swayne D.E."/>
        </authorList>
    </citation>
    <scope>NUCLEOTIDE SEQUENCE [LARGE SCALE GENOMIC DNA]</scope>
    <source>
        <strain evidence="4 5">DSM 23236</strain>
    </source>
</reference>
<dbReference type="STRING" id="1121001.SAMN02745857_04060"/>